<proteinExistence type="predicted"/>
<comment type="caution">
    <text evidence="1">The sequence shown here is derived from an EMBL/GenBank/DDBJ whole genome shotgun (WGS) entry which is preliminary data.</text>
</comment>
<sequence length="57" mass="6345">MHVKLKTEHDKEAAKVKISCPESWEGYGILLPPTLDACFELFEASGSASWISPLRNL</sequence>
<reference evidence="1" key="1">
    <citation type="journal article" date="2014" name="Front. Microbiol.">
        <title>High frequency of phylogenetically diverse reductive dehalogenase-homologous genes in deep subseafloor sedimentary metagenomes.</title>
        <authorList>
            <person name="Kawai M."/>
            <person name="Futagami T."/>
            <person name="Toyoda A."/>
            <person name="Takaki Y."/>
            <person name="Nishi S."/>
            <person name="Hori S."/>
            <person name="Arai W."/>
            <person name="Tsubouchi T."/>
            <person name="Morono Y."/>
            <person name="Uchiyama I."/>
            <person name="Ito T."/>
            <person name="Fujiyama A."/>
            <person name="Inagaki F."/>
            <person name="Takami H."/>
        </authorList>
    </citation>
    <scope>NUCLEOTIDE SEQUENCE</scope>
    <source>
        <strain evidence="1">Expedition CK06-06</strain>
    </source>
</reference>
<protein>
    <submittedName>
        <fullName evidence="1">Uncharacterized protein</fullName>
    </submittedName>
</protein>
<organism evidence="1">
    <name type="scientific">marine sediment metagenome</name>
    <dbReference type="NCBI Taxonomy" id="412755"/>
    <lineage>
        <taxon>unclassified sequences</taxon>
        <taxon>metagenomes</taxon>
        <taxon>ecological metagenomes</taxon>
    </lineage>
</organism>
<evidence type="ECO:0000313" key="1">
    <source>
        <dbReference type="EMBL" id="GAI18463.1"/>
    </source>
</evidence>
<dbReference type="AlphaFoldDB" id="X1LHA3"/>
<name>X1LHA3_9ZZZZ</name>
<gene>
    <name evidence="1" type="ORF">S06H3_36525</name>
</gene>
<accession>X1LHA3</accession>
<dbReference type="EMBL" id="BARV01022134">
    <property type="protein sequence ID" value="GAI18463.1"/>
    <property type="molecule type" value="Genomic_DNA"/>
</dbReference>